<dbReference type="Proteomes" id="UP001549036">
    <property type="component" value="Unassembled WGS sequence"/>
</dbReference>
<accession>A0ABV2HVQ1</accession>
<comment type="caution">
    <text evidence="1">The sequence shown here is derived from an EMBL/GenBank/DDBJ whole genome shotgun (WGS) entry which is preliminary data.</text>
</comment>
<proteinExistence type="predicted"/>
<gene>
    <name evidence="1" type="ORF">ABID26_004103</name>
</gene>
<sequence length="123" mass="13208">MRRTLASPILAISSNSPSAILAEALSASIRTARRGDRGSEGVIGLSLALFMPPEVLAFNVNDVAAVRAFHLGVSTNPADERLSLMMATGTFYVDFEVVCLALCHRHALAFISSGHLRFLLFYG</sequence>
<organism evidence="1 2">
    <name type="scientific">Mesorhizobium shonense</name>
    <dbReference type="NCBI Taxonomy" id="1209948"/>
    <lineage>
        <taxon>Bacteria</taxon>
        <taxon>Pseudomonadati</taxon>
        <taxon>Pseudomonadota</taxon>
        <taxon>Alphaproteobacteria</taxon>
        <taxon>Hyphomicrobiales</taxon>
        <taxon>Phyllobacteriaceae</taxon>
        <taxon>Mesorhizobium</taxon>
    </lineage>
</organism>
<dbReference type="EMBL" id="JBEPLM010000007">
    <property type="protein sequence ID" value="MET3594695.1"/>
    <property type="molecule type" value="Genomic_DNA"/>
</dbReference>
<reference evidence="1 2" key="1">
    <citation type="submission" date="2024-06" db="EMBL/GenBank/DDBJ databases">
        <title>Genomic Encyclopedia of Type Strains, Phase IV (KMG-IV): sequencing the most valuable type-strain genomes for metagenomic binning, comparative biology and taxonomic classification.</title>
        <authorList>
            <person name="Goeker M."/>
        </authorList>
    </citation>
    <scope>NUCLEOTIDE SEQUENCE [LARGE SCALE GENOMIC DNA]</scope>
    <source>
        <strain evidence="1 2">DSM 29846</strain>
    </source>
</reference>
<evidence type="ECO:0000313" key="2">
    <source>
        <dbReference type="Proteomes" id="UP001549036"/>
    </source>
</evidence>
<keyword evidence="2" id="KW-1185">Reference proteome</keyword>
<dbReference type="RefSeq" id="WP_245460403.1">
    <property type="nucleotide sequence ID" value="NZ_JBEPLM010000007.1"/>
</dbReference>
<name>A0ABV2HVQ1_9HYPH</name>
<protein>
    <submittedName>
        <fullName evidence="1">Uncharacterized protein</fullName>
    </submittedName>
</protein>
<evidence type="ECO:0000313" key="1">
    <source>
        <dbReference type="EMBL" id="MET3594695.1"/>
    </source>
</evidence>